<proteinExistence type="predicted"/>
<dbReference type="EMBL" id="CAEZSZ010000089">
    <property type="protein sequence ID" value="CAB4558381.1"/>
    <property type="molecule type" value="Genomic_DNA"/>
</dbReference>
<dbReference type="Gene3D" id="3.40.190.10">
    <property type="entry name" value="Periplasmic binding protein-like II"/>
    <property type="match status" value="1"/>
</dbReference>
<dbReference type="PANTHER" id="PTHR42928">
    <property type="entry name" value="TRICARBOXYLATE-BINDING PROTEIN"/>
    <property type="match status" value="1"/>
</dbReference>
<sequence length="375" mass="38849">MKKITIAAAALALVASTITAAPAANAAAVSAANATTGAECAVKNQVAKGKGVSKTDLVCRAATIGSYKGTLVWSYATDPVLENLDILITAGTGGGFDTTGRKLGAAMKAEGLIAGEPTYRNITGASQTTGLTSFVNNDAGQAGKALIVGWATVGGVHTAKATVKTSDNVAAARIMGEYQVVVVKKDSKYKTLKNLVDDIKKQKKKLAIAGGSLGTIDHLTTADIYKKIGLKTTDMNYVPYSGGGQTATAVLSDAKISAGIAGYGEFASFVEAGTMRILGISSDKRIAAIPAKTLTEQGVKVTSVNWRGIVLPKGTAEAGRLKVMQALDTVYGSLTWKKTMLENSWIPSYQFGPAFGNFIKNQERSIPAALKSFGL</sequence>
<dbReference type="Gene3D" id="3.40.190.150">
    <property type="entry name" value="Bordetella uptake gene, domain 1"/>
    <property type="match status" value="1"/>
</dbReference>
<name>A0A6J6D331_9ZZZZ</name>
<dbReference type="InterPro" id="IPR005064">
    <property type="entry name" value="BUG"/>
</dbReference>
<dbReference type="AlphaFoldDB" id="A0A6J6D331"/>
<protein>
    <submittedName>
        <fullName evidence="1">Unannotated protein</fullName>
    </submittedName>
</protein>
<reference evidence="1" key="1">
    <citation type="submission" date="2020-05" db="EMBL/GenBank/DDBJ databases">
        <authorList>
            <person name="Chiriac C."/>
            <person name="Salcher M."/>
            <person name="Ghai R."/>
            <person name="Kavagutti S V."/>
        </authorList>
    </citation>
    <scope>NUCLEOTIDE SEQUENCE</scope>
</reference>
<evidence type="ECO:0000313" key="1">
    <source>
        <dbReference type="EMBL" id="CAB4558381.1"/>
    </source>
</evidence>
<dbReference type="Pfam" id="PF03401">
    <property type="entry name" value="TctC"/>
    <property type="match status" value="1"/>
</dbReference>
<organism evidence="1">
    <name type="scientific">freshwater metagenome</name>
    <dbReference type="NCBI Taxonomy" id="449393"/>
    <lineage>
        <taxon>unclassified sequences</taxon>
        <taxon>metagenomes</taxon>
        <taxon>ecological metagenomes</taxon>
    </lineage>
</organism>
<accession>A0A6J6D331</accession>
<dbReference type="SUPFAM" id="SSF53850">
    <property type="entry name" value="Periplasmic binding protein-like II"/>
    <property type="match status" value="1"/>
</dbReference>
<gene>
    <name evidence="1" type="ORF">UFOPK1561_00747</name>
</gene>
<dbReference type="InterPro" id="IPR042100">
    <property type="entry name" value="Bug_dom1"/>
</dbReference>
<dbReference type="PANTHER" id="PTHR42928:SF3">
    <property type="entry name" value="UPF0065 PROTEIN YFLP"/>
    <property type="match status" value="1"/>
</dbReference>